<dbReference type="Proteomes" id="UP000239494">
    <property type="component" value="Unassembled WGS sequence"/>
</dbReference>
<keyword evidence="2" id="KW-1185">Reference proteome</keyword>
<accession>A0A2T0SK00</accession>
<dbReference type="RefSeq" id="WP_106195789.1">
    <property type="nucleotide sequence ID" value="NZ_PVTF01000019.1"/>
</dbReference>
<dbReference type="AlphaFoldDB" id="A0A2T0SK00"/>
<protein>
    <submittedName>
        <fullName evidence="1">Uncharacterized protein</fullName>
    </submittedName>
</protein>
<reference evidence="1 2" key="1">
    <citation type="submission" date="2018-03" db="EMBL/GenBank/DDBJ databases">
        <title>Genomic Encyclopedia of Archaeal and Bacterial Type Strains, Phase II (KMG-II): from individual species to whole genera.</title>
        <authorList>
            <person name="Goeker M."/>
        </authorList>
    </citation>
    <scope>NUCLEOTIDE SEQUENCE [LARGE SCALE GENOMIC DNA]</scope>
    <source>
        <strain evidence="1 2">DSM 44720</strain>
    </source>
</reference>
<gene>
    <name evidence="1" type="ORF">CLV43_11939</name>
</gene>
<organism evidence="1 2">
    <name type="scientific">Umezawaea tangerina</name>
    <dbReference type="NCBI Taxonomy" id="84725"/>
    <lineage>
        <taxon>Bacteria</taxon>
        <taxon>Bacillati</taxon>
        <taxon>Actinomycetota</taxon>
        <taxon>Actinomycetes</taxon>
        <taxon>Pseudonocardiales</taxon>
        <taxon>Pseudonocardiaceae</taxon>
        <taxon>Umezawaea</taxon>
    </lineage>
</organism>
<evidence type="ECO:0000313" key="2">
    <source>
        <dbReference type="Proteomes" id="UP000239494"/>
    </source>
</evidence>
<comment type="caution">
    <text evidence="1">The sequence shown here is derived from an EMBL/GenBank/DDBJ whole genome shotgun (WGS) entry which is preliminary data.</text>
</comment>
<dbReference type="EMBL" id="PVTF01000019">
    <property type="protein sequence ID" value="PRY33732.1"/>
    <property type="molecule type" value="Genomic_DNA"/>
</dbReference>
<name>A0A2T0SK00_9PSEU</name>
<dbReference type="OrthoDB" id="5193241at2"/>
<evidence type="ECO:0000313" key="1">
    <source>
        <dbReference type="EMBL" id="PRY33732.1"/>
    </source>
</evidence>
<proteinExistence type="predicted"/>
<sequence length="150" mass="15803">MQHWDSDENLLGDLRAALTEADAVPPAFLEAGRAAFAWRTVDAELLLLTSYDSILDTELAGRARAVLTARQLVFDSDGVSLQVEVTAAGIAGQIMPPGAAVVELLTPAGPVEETGADEFGSFLLGPPPPGPMRLRCTIDGTAVQTDWICV</sequence>